<dbReference type="EMBL" id="FWFG01000048">
    <property type="protein sequence ID" value="SLM90460.1"/>
    <property type="molecule type" value="Genomic_DNA"/>
</dbReference>
<keyword evidence="3" id="KW-1185">Reference proteome</keyword>
<feature type="compositionally biased region" description="Basic residues" evidence="1">
    <location>
        <begin position="14"/>
        <end position="26"/>
    </location>
</feature>
<accession>A0A1X6WXD4</accession>
<gene>
    <name evidence="2" type="ORF">FM110_04955</name>
</gene>
<dbReference type="AlphaFoldDB" id="A0A1X6WXD4"/>
<name>A0A1X6WXD4_9MICO</name>
<organism evidence="2 3">
    <name type="scientific">Brachybacterium nesterenkovii</name>
    <dbReference type="NCBI Taxonomy" id="47847"/>
    <lineage>
        <taxon>Bacteria</taxon>
        <taxon>Bacillati</taxon>
        <taxon>Actinomycetota</taxon>
        <taxon>Actinomycetes</taxon>
        <taxon>Micrococcales</taxon>
        <taxon>Dermabacteraceae</taxon>
        <taxon>Brachybacterium</taxon>
    </lineage>
</organism>
<reference evidence="2 3" key="1">
    <citation type="submission" date="2017-02" db="EMBL/GenBank/DDBJ databases">
        <authorList>
            <person name="Peterson S.W."/>
        </authorList>
    </citation>
    <scope>NUCLEOTIDE SEQUENCE [LARGE SCALE GENOMIC DNA]</scope>
    <source>
        <strain evidence="2 3">CIP104813</strain>
    </source>
</reference>
<protein>
    <submittedName>
        <fullName evidence="2">Uncharacterized protein</fullName>
    </submittedName>
</protein>
<evidence type="ECO:0000256" key="1">
    <source>
        <dbReference type="SAM" id="MobiDB-lite"/>
    </source>
</evidence>
<proteinExistence type="predicted"/>
<sequence>MQVAGTTLVEGRRHGPPARPHPRAPRRGPMGPGGRTGSHGCRRSLWRARLPA</sequence>
<feature type="region of interest" description="Disordered" evidence="1">
    <location>
        <begin position="1"/>
        <end position="52"/>
    </location>
</feature>
<dbReference type="Proteomes" id="UP000195981">
    <property type="component" value="Unassembled WGS sequence"/>
</dbReference>
<evidence type="ECO:0000313" key="3">
    <source>
        <dbReference type="Proteomes" id="UP000195981"/>
    </source>
</evidence>
<evidence type="ECO:0000313" key="2">
    <source>
        <dbReference type="EMBL" id="SLM90460.1"/>
    </source>
</evidence>